<comment type="caution">
    <text evidence="2">The sequence shown here is derived from an EMBL/GenBank/DDBJ whole genome shotgun (WGS) entry which is preliminary data.</text>
</comment>
<accession>A0ABS3RT82</accession>
<feature type="domain" description="Flavoprotein" evidence="1">
    <location>
        <begin position="21"/>
        <end position="135"/>
    </location>
</feature>
<sequence length="195" mass="20471">MAGWGTHDETGDALPAGPVLYVIACGGRPAAELPAFVERLLGDGWTVCVVATPSGTKFVDAARLSGLTGFPVRSDYKRPEEPDVLPPADAFAVVPATFNTVNKWAHGISDTLALGLLNEAVGLGRPIVAAPWPNAALARHPVFPRSIAELRAWGVTVVLDPEGFPSPDSEKPSGAAFPWAELHDRLAALHARLTG</sequence>
<keyword evidence="3" id="KW-1185">Reference proteome</keyword>
<dbReference type="Pfam" id="PF02441">
    <property type="entry name" value="Flavoprotein"/>
    <property type="match status" value="1"/>
</dbReference>
<protein>
    <submittedName>
        <fullName evidence="2">Flavoprotein</fullName>
    </submittedName>
</protein>
<dbReference type="Gene3D" id="3.40.50.1950">
    <property type="entry name" value="Flavin prenyltransferase-like"/>
    <property type="match status" value="1"/>
</dbReference>
<organism evidence="2 3">
    <name type="scientific">Actinomadura violacea</name>
    <dbReference type="NCBI Taxonomy" id="2819934"/>
    <lineage>
        <taxon>Bacteria</taxon>
        <taxon>Bacillati</taxon>
        <taxon>Actinomycetota</taxon>
        <taxon>Actinomycetes</taxon>
        <taxon>Streptosporangiales</taxon>
        <taxon>Thermomonosporaceae</taxon>
        <taxon>Actinomadura</taxon>
    </lineage>
</organism>
<dbReference type="InterPro" id="IPR003382">
    <property type="entry name" value="Flavoprotein"/>
</dbReference>
<name>A0ABS3RT82_9ACTN</name>
<evidence type="ECO:0000313" key="2">
    <source>
        <dbReference type="EMBL" id="MBO2459220.1"/>
    </source>
</evidence>
<dbReference type="SUPFAM" id="SSF52507">
    <property type="entry name" value="Homo-oligomeric flavin-containing Cys decarboxylases, HFCD"/>
    <property type="match status" value="1"/>
</dbReference>
<dbReference type="Proteomes" id="UP000680206">
    <property type="component" value="Unassembled WGS sequence"/>
</dbReference>
<dbReference type="InterPro" id="IPR036551">
    <property type="entry name" value="Flavin_trans-like"/>
</dbReference>
<dbReference type="EMBL" id="JAGEPF010000010">
    <property type="protein sequence ID" value="MBO2459220.1"/>
    <property type="molecule type" value="Genomic_DNA"/>
</dbReference>
<gene>
    <name evidence="2" type="ORF">J4709_16705</name>
</gene>
<dbReference type="PANTHER" id="PTHR14359:SF6">
    <property type="entry name" value="PHOSPHOPANTOTHENOYLCYSTEINE DECARBOXYLASE"/>
    <property type="match status" value="1"/>
</dbReference>
<evidence type="ECO:0000259" key="1">
    <source>
        <dbReference type="Pfam" id="PF02441"/>
    </source>
</evidence>
<evidence type="ECO:0000313" key="3">
    <source>
        <dbReference type="Proteomes" id="UP000680206"/>
    </source>
</evidence>
<reference evidence="2 3" key="1">
    <citation type="submission" date="2021-03" db="EMBL/GenBank/DDBJ databases">
        <title>Actinomadura violae sp. nov., isolated from lichen in Thailand.</title>
        <authorList>
            <person name="Kanchanasin P."/>
            <person name="Saeng-In P."/>
            <person name="Phongsopitanun W."/>
            <person name="Yuki M."/>
            <person name="Kudo T."/>
            <person name="Ohkuma M."/>
            <person name="Tanasupawat S."/>
        </authorList>
    </citation>
    <scope>NUCLEOTIDE SEQUENCE [LARGE SCALE GENOMIC DNA]</scope>
    <source>
        <strain evidence="2 3">LCR2-06</strain>
    </source>
</reference>
<dbReference type="PANTHER" id="PTHR14359">
    <property type="entry name" value="HOMO-OLIGOMERIC FLAVIN CONTAINING CYS DECARBOXYLASE FAMILY"/>
    <property type="match status" value="1"/>
</dbReference>
<proteinExistence type="predicted"/>